<dbReference type="Proteomes" id="UP001221142">
    <property type="component" value="Unassembled WGS sequence"/>
</dbReference>
<keyword evidence="2" id="KW-0732">Signal</keyword>
<gene>
    <name evidence="3" type="ORF">FB45DRAFT_918582</name>
</gene>
<proteinExistence type="predicted"/>
<feature type="region of interest" description="Disordered" evidence="1">
    <location>
        <begin position="51"/>
        <end position="201"/>
    </location>
</feature>
<name>A0AAD7BS59_9AGAR</name>
<evidence type="ECO:0000256" key="2">
    <source>
        <dbReference type="SAM" id="SignalP"/>
    </source>
</evidence>
<comment type="caution">
    <text evidence="3">The sequence shown here is derived from an EMBL/GenBank/DDBJ whole genome shotgun (WGS) entry which is preliminary data.</text>
</comment>
<feature type="compositionally biased region" description="Pro residues" evidence="1">
    <location>
        <begin position="70"/>
        <end position="84"/>
    </location>
</feature>
<evidence type="ECO:0000313" key="4">
    <source>
        <dbReference type="Proteomes" id="UP001221142"/>
    </source>
</evidence>
<dbReference type="EMBL" id="JARKIF010000010">
    <property type="protein sequence ID" value="KAJ7628546.1"/>
    <property type="molecule type" value="Genomic_DNA"/>
</dbReference>
<protein>
    <submittedName>
        <fullName evidence="3">Uncharacterized protein</fullName>
    </submittedName>
</protein>
<evidence type="ECO:0000313" key="3">
    <source>
        <dbReference type="EMBL" id="KAJ7628546.1"/>
    </source>
</evidence>
<sequence>MFTYKLALFLIIVCGVTMTNAYPTEQGLASTPYQVTNTNTHIARQIHNADYQANAPPPSPNPAPADKQPAPAPAPAPSPAPGPASPKSNADDVATKSKRAMRMGPGPVIFHDPSAAPNTSEEHPVDVKPISSKTSRSANQDDHDDDHDAWTGVHRRDVEERTNPSNPSFSRGAGVQWSKAEVDKMQAWSKSNGAHGRSKVQ</sequence>
<organism evidence="3 4">
    <name type="scientific">Roridomyces roridus</name>
    <dbReference type="NCBI Taxonomy" id="1738132"/>
    <lineage>
        <taxon>Eukaryota</taxon>
        <taxon>Fungi</taxon>
        <taxon>Dikarya</taxon>
        <taxon>Basidiomycota</taxon>
        <taxon>Agaricomycotina</taxon>
        <taxon>Agaricomycetes</taxon>
        <taxon>Agaricomycetidae</taxon>
        <taxon>Agaricales</taxon>
        <taxon>Marasmiineae</taxon>
        <taxon>Mycenaceae</taxon>
        <taxon>Roridomyces</taxon>
    </lineage>
</organism>
<accession>A0AAD7BS59</accession>
<feature type="chain" id="PRO_5042168222" evidence="2">
    <location>
        <begin position="22"/>
        <end position="201"/>
    </location>
</feature>
<keyword evidence="4" id="KW-1185">Reference proteome</keyword>
<dbReference type="AlphaFoldDB" id="A0AAD7BS59"/>
<feature type="compositionally biased region" description="Basic and acidic residues" evidence="1">
    <location>
        <begin position="146"/>
        <end position="162"/>
    </location>
</feature>
<evidence type="ECO:0000256" key="1">
    <source>
        <dbReference type="SAM" id="MobiDB-lite"/>
    </source>
</evidence>
<reference evidence="3" key="1">
    <citation type="submission" date="2023-03" db="EMBL/GenBank/DDBJ databases">
        <title>Massive genome expansion in bonnet fungi (Mycena s.s.) driven by repeated elements and novel gene families across ecological guilds.</title>
        <authorList>
            <consortium name="Lawrence Berkeley National Laboratory"/>
            <person name="Harder C.B."/>
            <person name="Miyauchi S."/>
            <person name="Viragh M."/>
            <person name="Kuo A."/>
            <person name="Thoen E."/>
            <person name="Andreopoulos B."/>
            <person name="Lu D."/>
            <person name="Skrede I."/>
            <person name="Drula E."/>
            <person name="Henrissat B."/>
            <person name="Morin E."/>
            <person name="Kohler A."/>
            <person name="Barry K."/>
            <person name="LaButti K."/>
            <person name="Morin E."/>
            <person name="Salamov A."/>
            <person name="Lipzen A."/>
            <person name="Mereny Z."/>
            <person name="Hegedus B."/>
            <person name="Baldrian P."/>
            <person name="Stursova M."/>
            <person name="Weitz H."/>
            <person name="Taylor A."/>
            <person name="Grigoriev I.V."/>
            <person name="Nagy L.G."/>
            <person name="Martin F."/>
            <person name="Kauserud H."/>
        </authorList>
    </citation>
    <scope>NUCLEOTIDE SEQUENCE</scope>
    <source>
        <strain evidence="3">9284</strain>
    </source>
</reference>
<feature type="signal peptide" evidence="2">
    <location>
        <begin position="1"/>
        <end position="21"/>
    </location>
</feature>